<organism evidence="8 9">
    <name type="scientific">Heterodermia speciosa</name>
    <dbReference type="NCBI Taxonomy" id="116794"/>
    <lineage>
        <taxon>Eukaryota</taxon>
        <taxon>Fungi</taxon>
        <taxon>Dikarya</taxon>
        <taxon>Ascomycota</taxon>
        <taxon>Pezizomycotina</taxon>
        <taxon>Lecanoromycetes</taxon>
        <taxon>OSLEUM clade</taxon>
        <taxon>Lecanoromycetidae</taxon>
        <taxon>Caliciales</taxon>
        <taxon>Physciaceae</taxon>
        <taxon>Heterodermia</taxon>
    </lineage>
</organism>
<dbReference type="PANTHER" id="PTHR33048:SF160">
    <property type="entry name" value="SAT4 FAMILY MEMBRANE PROTEIN"/>
    <property type="match status" value="1"/>
</dbReference>
<name>A0A8H3F9E8_9LECA</name>
<dbReference type="PANTHER" id="PTHR33048">
    <property type="entry name" value="PTH11-LIKE INTEGRAL MEMBRANE PROTEIN (AFU_ORTHOLOGUE AFUA_5G11245)"/>
    <property type="match status" value="1"/>
</dbReference>
<evidence type="ECO:0000256" key="4">
    <source>
        <dbReference type="ARBA" id="ARBA00023136"/>
    </source>
</evidence>
<keyword evidence="2 6" id="KW-0812">Transmembrane</keyword>
<feature type="transmembrane region" description="Helical" evidence="6">
    <location>
        <begin position="111"/>
        <end position="136"/>
    </location>
</feature>
<proteinExistence type="inferred from homology"/>
<keyword evidence="3 6" id="KW-1133">Transmembrane helix</keyword>
<feature type="transmembrane region" description="Helical" evidence="6">
    <location>
        <begin position="33"/>
        <end position="52"/>
    </location>
</feature>
<sequence length="367" mass="41688">MTTPQQMQALLNGPAMLPPPGIKSNFTNPENSLAYYFLSIVLTVTISTLVLFTRMYTKIFILRKVGWEDYTSFLGYLLWIGYCVSTSLLVSHGGGVHQWNVQLKDLISILYLTYVSSVMYYFAVFSIKLSILLLYMKAFASAQFRDSIFWGIHAVIWINFAFYFALLFAETFLCKPREKYWNVFITTGYCLNRNAANIAAGCVNSISDFVIVLLPQKVIWKLQMPLKRKLGVSAIFLTGFFVCVTSVLRLYYTVRLAQTGDVTYHVVRMGFWTYAELSMGIVCGCLPVLPKFFQSMAQKMSITAGFAFASRKLLGESKSRRRSTKWSPDLAVIRGEEAPQTAQAKIRPNYITLEEYEIQNTGCREGV</sequence>
<protein>
    <recommendedName>
        <fullName evidence="7">Rhodopsin domain-containing protein</fullName>
    </recommendedName>
</protein>
<evidence type="ECO:0000259" key="7">
    <source>
        <dbReference type="Pfam" id="PF20684"/>
    </source>
</evidence>
<dbReference type="Pfam" id="PF20684">
    <property type="entry name" value="Fung_rhodopsin"/>
    <property type="match status" value="1"/>
</dbReference>
<comment type="caution">
    <text evidence="8">The sequence shown here is derived from an EMBL/GenBank/DDBJ whole genome shotgun (WGS) entry which is preliminary data.</text>
</comment>
<evidence type="ECO:0000256" key="3">
    <source>
        <dbReference type="ARBA" id="ARBA00022989"/>
    </source>
</evidence>
<evidence type="ECO:0000256" key="2">
    <source>
        <dbReference type="ARBA" id="ARBA00022692"/>
    </source>
</evidence>
<evidence type="ECO:0000256" key="5">
    <source>
        <dbReference type="ARBA" id="ARBA00038359"/>
    </source>
</evidence>
<dbReference type="AlphaFoldDB" id="A0A8H3F9E8"/>
<keyword evidence="9" id="KW-1185">Reference proteome</keyword>
<dbReference type="EMBL" id="CAJPDS010000018">
    <property type="protein sequence ID" value="CAF9916626.1"/>
    <property type="molecule type" value="Genomic_DNA"/>
</dbReference>
<dbReference type="InterPro" id="IPR049326">
    <property type="entry name" value="Rhodopsin_dom_fungi"/>
</dbReference>
<feature type="transmembrane region" description="Helical" evidence="6">
    <location>
        <begin position="148"/>
        <end position="169"/>
    </location>
</feature>
<keyword evidence="4 6" id="KW-0472">Membrane</keyword>
<feature type="transmembrane region" description="Helical" evidence="6">
    <location>
        <begin position="73"/>
        <end position="91"/>
    </location>
</feature>
<feature type="domain" description="Rhodopsin" evidence="7">
    <location>
        <begin position="54"/>
        <end position="293"/>
    </location>
</feature>
<dbReference type="OrthoDB" id="444631at2759"/>
<dbReference type="Proteomes" id="UP000664521">
    <property type="component" value="Unassembled WGS sequence"/>
</dbReference>
<evidence type="ECO:0000256" key="6">
    <source>
        <dbReference type="SAM" id="Phobius"/>
    </source>
</evidence>
<comment type="similarity">
    <text evidence="5">Belongs to the SAT4 family.</text>
</comment>
<accession>A0A8H3F9E8</accession>
<dbReference type="InterPro" id="IPR052337">
    <property type="entry name" value="SAT4-like"/>
</dbReference>
<evidence type="ECO:0000313" key="9">
    <source>
        <dbReference type="Proteomes" id="UP000664521"/>
    </source>
</evidence>
<feature type="transmembrane region" description="Helical" evidence="6">
    <location>
        <begin position="230"/>
        <end position="251"/>
    </location>
</feature>
<evidence type="ECO:0000256" key="1">
    <source>
        <dbReference type="ARBA" id="ARBA00004141"/>
    </source>
</evidence>
<dbReference type="GO" id="GO:0016020">
    <property type="term" value="C:membrane"/>
    <property type="evidence" value="ECO:0007669"/>
    <property type="project" value="UniProtKB-SubCell"/>
</dbReference>
<comment type="subcellular location">
    <subcellularLocation>
        <location evidence="1">Membrane</location>
        <topology evidence="1">Multi-pass membrane protein</topology>
    </subcellularLocation>
</comment>
<reference evidence="8" key="1">
    <citation type="submission" date="2021-03" db="EMBL/GenBank/DDBJ databases">
        <authorList>
            <person name="Tagirdzhanova G."/>
        </authorList>
    </citation>
    <scope>NUCLEOTIDE SEQUENCE</scope>
</reference>
<gene>
    <name evidence="8" type="ORF">HETSPECPRED_002966</name>
</gene>
<feature type="transmembrane region" description="Helical" evidence="6">
    <location>
        <begin position="271"/>
        <end position="289"/>
    </location>
</feature>
<evidence type="ECO:0000313" key="8">
    <source>
        <dbReference type="EMBL" id="CAF9916626.1"/>
    </source>
</evidence>